<gene>
    <name evidence="2" type="ORF">CAP_8830</name>
</gene>
<comment type="caution">
    <text evidence="2">The sequence shown here is derived from an EMBL/GenBank/DDBJ whole genome shotgun (WGS) entry which is preliminary data.</text>
</comment>
<feature type="region of interest" description="Disordered" evidence="1">
    <location>
        <begin position="1"/>
        <end position="29"/>
    </location>
</feature>
<organism evidence="2 3">
    <name type="scientific">Chondromyces apiculatus DSM 436</name>
    <dbReference type="NCBI Taxonomy" id="1192034"/>
    <lineage>
        <taxon>Bacteria</taxon>
        <taxon>Pseudomonadati</taxon>
        <taxon>Myxococcota</taxon>
        <taxon>Polyangia</taxon>
        <taxon>Polyangiales</taxon>
        <taxon>Polyangiaceae</taxon>
        <taxon>Chondromyces</taxon>
    </lineage>
</organism>
<reference evidence="2 3" key="1">
    <citation type="submission" date="2013-05" db="EMBL/GenBank/DDBJ databases">
        <title>Genome assembly of Chondromyces apiculatus DSM 436.</title>
        <authorList>
            <person name="Sharma G."/>
            <person name="Khatri I."/>
            <person name="Kaur C."/>
            <person name="Mayilraj S."/>
            <person name="Subramanian S."/>
        </authorList>
    </citation>
    <scope>NUCLEOTIDE SEQUENCE [LARGE SCALE GENOMIC DNA]</scope>
    <source>
        <strain evidence="2 3">DSM 436</strain>
    </source>
</reference>
<keyword evidence="3" id="KW-1185">Reference proteome</keyword>
<protein>
    <submittedName>
        <fullName evidence="2">Uncharacterized protein</fullName>
    </submittedName>
</protein>
<dbReference type="AlphaFoldDB" id="A0A017SW24"/>
<sequence>MELRARGVQVRRRRPVRGRPPVRGCLGGDRAEGTGVARFPAIAALGHGVRPRDVEGGAAEGALDQHVRAGYHARAVGSSSDGIVRRHRTRTVSRDHPRPCAQEDARGPASRRGLSPKFRLKHRAPDDTRDACPRTGGHGDVPRCPQVLLFARST</sequence>
<dbReference type="STRING" id="1192034.CAP_8830"/>
<dbReference type="Proteomes" id="UP000019678">
    <property type="component" value="Unassembled WGS sequence"/>
</dbReference>
<evidence type="ECO:0000256" key="1">
    <source>
        <dbReference type="SAM" id="MobiDB-lite"/>
    </source>
</evidence>
<feature type="compositionally biased region" description="Basic and acidic residues" evidence="1">
    <location>
        <begin position="123"/>
        <end position="132"/>
    </location>
</feature>
<proteinExistence type="predicted"/>
<evidence type="ECO:0000313" key="3">
    <source>
        <dbReference type="Proteomes" id="UP000019678"/>
    </source>
</evidence>
<evidence type="ECO:0000313" key="2">
    <source>
        <dbReference type="EMBL" id="EYF00962.1"/>
    </source>
</evidence>
<feature type="compositionally biased region" description="Basic and acidic residues" evidence="1">
    <location>
        <begin position="92"/>
        <end position="106"/>
    </location>
</feature>
<dbReference type="EMBL" id="ASRX01000093">
    <property type="protein sequence ID" value="EYF00962.1"/>
    <property type="molecule type" value="Genomic_DNA"/>
</dbReference>
<name>A0A017SW24_9BACT</name>
<accession>A0A017SW24</accession>
<feature type="region of interest" description="Disordered" evidence="1">
    <location>
        <begin position="88"/>
        <end position="143"/>
    </location>
</feature>